<sequence length="507" mass="56026">MKNKHKTLSFLIILLLLSSPVLAQQETQIVETTESVVDDISLNEQITGILTPVKNVNIPAQVGGVVDRVNIALGDRVEAEAELIKINDEALRIRKRQAQAALDSARANYQQLKNGATEEELARVRASYENAKASLESAQTNLKLMQELYQERRTLEQQLVNAEQQLNNARQQLQTSKQNLNQAEINYNQAKREYERSKNLYQDNVISEKAYENAESAYKNAESVYKSAQISVDQAETSLAAAKKNYQLAKETYNNPTSLKQQLENARSQVNSAQTNLKVARANLEETERGPRKERIRASLASVEQAEASLAEIEDQIAKTQITAPFSGLVNKVTIEAGEMIASGQMVVNLINIDQLYAEINVTSATVSAIKKDDLVEVKAETMQHYIQGKVTNIAPAADQASRTFLVKVKIPNQDHKLRAGMFADVKITKGKSGSAVVVPIGSIVNLNSDNPYLFVVEAGKAVRKDIKTGIITDSRVEVLEGLKAKENVIIRGQSNLESGQEVEVRN</sequence>
<dbReference type="Gene3D" id="2.40.420.20">
    <property type="match status" value="1"/>
</dbReference>
<dbReference type="SUPFAM" id="SSF111369">
    <property type="entry name" value="HlyD-like secretion proteins"/>
    <property type="match status" value="2"/>
</dbReference>
<dbReference type="Proteomes" id="UP000295064">
    <property type="component" value="Unassembled WGS sequence"/>
</dbReference>
<comment type="similarity">
    <text evidence="2">Belongs to the membrane fusion protein (MFP) (TC 8.A.1) family.</text>
</comment>
<feature type="domain" description="YbhG-like alpha-helical hairpin" evidence="6">
    <location>
        <begin position="231"/>
        <end position="317"/>
    </location>
</feature>
<feature type="domain" description="YknX-like C-terminal permuted SH3-like" evidence="8">
    <location>
        <begin position="437"/>
        <end position="505"/>
    </location>
</feature>
<feature type="domain" description="CusB-like beta-barrel" evidence="7">
    <location>
        <begin position="359"/>
        <end position="430"/>
    </location>
</feature>
<evidence type="ECO:0000259" key="6">
    <source>
        <dbReference type="Pfam" id="PF25881"/>
    </source>
</evidence>
<dbReference type="GO" id="GO:0016020">
    <property type="term" value="C:membrane"/>
    <property type="evidence" value="ECO:0007669"/>
    <property type="project" value="InterPro"/>
</dbReference>
<dbReference type="OrthoDB" id="9810430at2"/>
<evidence type="ECO:0000256" key="5">
    <source>
        <dbReference type="SAM" id="SignalP"/>
    </source>
</evidence>
<keyword evidence="5" id="KW-0732">Signal</keyword>
<evidence type="ECO:0000259" key="7">
    <source>
        <dbReference type="Pfam" id="PF25954"/>
    </source>
</evidence>
<dbReference type="RefSeq" id="WP_133513711.1">
    <property type="nucleotide sequence ID" value="NZ_SNWX01000001.1"/>
</dbReference>
<dbReference type="InterPro" id="IPR059052">
    <property type="entry name" value="HH_YbhG-like"/>
</dbReference>
<feature type="chain" id="PRO_5039209014" evidence="5">
    <location>
        <begin position="24"/>
        <end position="507"/>
    </location>
</feature>
<reference evidence="9 10" key="1">
    <citation type="submission" date="2019-03" db="EMBL/GenBank/DDBJ databases">
        <title>Subsurface microbial communities from deep shales in Ohio and West Virginia, USA.</title>
        <authorList>
            <person name="Wrighton K."/>
        </authorList>
    </citation>
    <scope>NUCLEOTIDE SEQUENCE [LARGE SCALE GENOMIC DNA]</scope>
    <source>
        <strain evidence="9 10">MA284_T2</strain>
    </source>
</reference>
<gene>
    <name evidence="9" type="ORF">DFR79_101286</name>
</gene>
<comment type="subcellular location">
    <subcellularLocation>
        <location evidence="1">Cell envelope</location>
    </subcellularLocation>
</comment>
<dbReference type="EMBL" id="SNWX01000001">
    <property type="protein sequence ID" value="TDO95284.1"/>
    <property type="molecule type" value="Genomic_DNA"/>
</dbReference>
<dbReference type="GO" id="GO:0030313">
    <property type="term" value="C:cell envelope"/>
    <property type="evidence" value="ECO:0007669"/>
    <property type="project" value="UniProtKB-SubCell"/>
</dbReference>
<proteinExistence type="inferred from homology"/>
<comment type="caution">
    <text evidence="9">The sequence shown here is derived from an EMBL/GenBank/DDBJ whole genome shotgun (WGS) entry which is preliminary data.</text>
</comment>
<dbReference type="Pfam" id="PF25881">
    <property type="entry name" value="HH_YBHG"/>
    <property type="match status" value="1"/>
</dbReference>
<evidence type="ECO:0000256" key="4">
    <source>
        <dbReference type="SAM" id="Coils"/>
    </source>
</evidence>
<evidence type="ECO:0000259" key="8">
    <source>
        <dbReference type="Pfam" id="PF25989"/>
    </source>
</evidence>
<dbReference type="NCBIfam" id="TIGR01730">
    <property type="entry name" value="RND_mfp"/>
    <property type="match status" value="1"/>
</dbReference>
<dbReference type="PANTHER" id="PTHR32347:SF23">
    <property type="entry name" value="BLL5650 PROTEIN"/>
    <property type="match status" value="1"/>
</dbReference>
<dbReference type="InterPro" id="IPR050465">
    <property type="entry name" value="UPF0194_transport"/>
</dbReference>
<dbReference type="AlphaFoldDB" id="A0A4R6M297"/>
<name>A0A4R6M297_9FIRM</name>
<feature type="coiled-coil region" evidence="4">
    <location>
        <begin position="76"/>
        <end position="323"/>
    </location>
</feature>
<dbReference type="FunFam" id="2.40.30.170:FF:000010">
    <property type="entry name" value="Efflux RND transporter periplasmic adaptor subunit"/>
    <property type="match status" value="1"/>
</dbReference>
<keyword evidence="3 4" id="KW-0175">Coiled coil</keyword>
<dbReference type="InterPro" id="IPR006143">
    <property type="entry name" value="RND_pump_MFP"/>
</dbReference>
<evidence type="ECO:0000313" key="9">
    <source>
        <dbReference type="EMBL" id="TDO95284.1"/>
    </source>
</evidence>
<dbReference type="SUPFAM" id="SSF57997">
    <property type="entry name" value="Tropomyosin"/>
    <property type="match status" value="1"/>
</dbReference>
<dbReference type="GO" id="GO:0022857">
    <property type="term" value="F:transmembrane transporter activity"/>
    <property type="evidence" value="ECO:0007669"/>
    <property type="project" value="InterPro"/>
</dbReference>
<dbReference type="InterPro" id="IPR058792">
    <property type="entry name" value="Beta-barrel_RND_2"/>
</dbReference>
<dbReference type="InterPro" id="IPR058637">
    <property type="entry name" value="YknX-like_C"/>
</dbReference>
<dbReference type="Gene3D" id="2.40.30.170">
    <property type="match status" value="1"/>
</dbReference>
<evidence type="ECO:0000256" key="1">
    <source>
        <dbReference type="ARBA" id="ARBA00004196"/>
    </source>
</evidence>
<organism evidence="9 10">
    <name type="scientific">Halanaerobium saccharolyticum</name>
    <dbReference type="NCBI Taxonomy" id="43595"/>
    <lineage>
        <taxon>Bacteria</taxon>
        <taxon>Bacillati</taxon>
        <taxon>Bacillota</taxon>
        <taxon>Clostridia</taxon>
        <taxon>Halanaerobiales</taxon>
        <taxon>Halanaerobiaceae</taxon>
        <taxon>Halanaerobium</taxon>
    </lineage>
</organism>
<dbReference type="Gene3D" id="1.10.287.470">
    <property type="entry name" value="Helix hairpin bin"/>
    <property type="match status" value="3"/>
</dbReference>
<accession>A0A4R6M297</accession>
<protein>
    <submittedName>
        <fullName evidence="9">RND family efflux transporter MFP subunit</fullName>
    </submittedName>
</protein>
<dbReference type="Pfam" id="PF25954">
    <property type="entry name" value="Beta-barrel_RND_2"/>
    <property type="match status" value="1"/>
</dbReference>
<evidence type="ECO:0000313" key="10">
    <source>
        <dbReference type="Proteomes" id="UP000295064"/>
    </source>
</evidence>
<dbReference type="Gene3D" id="2.40.50.100">
    <property type="match status" value="2"/>
</dbReference>
<dbReference type="Pfam" id="PF25989">
    <property type="entry name" value="YknX_C"/>
    <property type="match status" value="1"/>
</dbReference>
<evidence type="ECO:0000256" key="2">
    <source>
        <dbReference type="ARBA" id="ARBA00009477"/>
    </source>
</evidence>
<evidence type="ECO:0000256" key="3">
    <source>
        <dbReference type="ARBA" id="ARBA00023054"/>
    </source>
</evidence>
<feature type="signal peptide" evidence="5">
    <location>
        <begin position="1"/>
        <end position="23"/>
    </location>
</feature>
<dbReference type="PANTHER" id="PTHR32347">
    <property type="entry name" value="EFFLUX SYSTEM COMPONENT YKNX-RELATED"/>
    <property type="match status" value="1"/>
</dbReference>